<protein>
    <submittedName>
        <fullName evidence="1">Uncharacterized protein</fullName>
    </submittedName>
</protein>
<reference evidence="1 2" key="1">
    <citation type="journal article" date="2014" name="Arch. Virol.">
        <title>Complete genome sequence of Tunisvirus, a new member of the proposed family Marseilleviridae.</title>
        <authorList>
            <person name="Aherfi S."/>
            <person name="Boughalmi M."/>
            <person name="Pagnier I."/>
            <person name="Fournous G."/>
            <person name="La Scola B."/>
            <person name="Raoult D."/>
            <person name="Colson P."/>
        </authorList>
    </citation>
    <scope>NUCLEOTIDE SEQUENCE [LARGE SCALE GENOMIC DNA]</scope>
    <source>
        <strain evidence="1 2">U484</strain>
    </source>
</reference>
<keyword evidence="2" id="KW-1185">Reference proteome</keyword>
<proteinExistence type="predicted"/>
<dbReference type="Proteomes" id="UP000232615">
    <property type="component" value="Segment"/>
</dbReference>
<evidence type="ECO:0000313" key="2">
    <source>
        <dbReference type="Proteomes" id="UP000232615"/>
    </source>
</evidence>
<dbReference type="EMBL" id="KF483846">
    <property type="protein sequence ID" value="AHC55153.1"/>
    <property type="molecule type" value="Genomic_DNA"/>
</dbReference>
<name>V9SE22_9VIRU</name>
<gene>
    <name evidence="1" type="ORF">TNS_ORF435</name>
</gene>
<sequence length="174" mass="20005">MELAKFLGHKEKLALSFPDECEMRKYVTEERKRRVWIAYVCYSTGNFNITPDIDVIKRVRQYFDEHGKQTPLEGLSIPEQLGISDFEPWFEKTGVLLLDEKTFSRVLEKIAKFTFVRCGTISPHTSFPIPEIENGKIKFLMAMRLVTVNGVIGQNGTSGFLRGTTHNVSSKVWR</sequence>
<organism evidence="1 2">
    <name type="scientific">Tunisvirus fontaine2</name>
    <dbReference type="NCBI Taxonomy" id="1421067"/>
    <lineage>
        <taxon>Viruses</taxon>
        <taxon>Varidnaviria</taxon>
        <taxon>Bamfordvirae</taxon>
        <taxon>Nucleocytoviricota</taxon>
        <taxon>Megaviricetes</taxon>
        <taxon>Pimascovirales</taxon>
        <taxon>Pimascovirales incertae sedis</taxon>
        <taxon>Marseilleviridae</taxon>
        <taxon>Losannavirus</taxon>
        <taxon>Losannavirus tunisense</taxon>
    </lineage>
</organism>
<evidence type="ECO:0000313" key="1">
    <source>
        <dbReference type="EMBL" id="AHC55153.1"/>
    </source>
</evidence>
<accession>V9SE22</accession>